<dbReference type="CDD" id="cd00570">
    <property type="entry name" value="GST_N_family"/>
    <property type="match status" value="1"/>
</dbReference>
<keyword evidence="2" id="KW-0436">Ligase</keyword>
<dbReference type="EMBL" id="CAEZTT010000001">
    <property type="protein sequence ID" value="CAB4566724.1"/>
    <property type="molecule type" value="Genomic_DNA"/>
</dbReference>
<comment type="similarity">
    <text evidence="1">Belongs to the D-alanine--D-alanine ligase family.</text>
</comment>
<dbReference type="InterPro" id="IPR013815">
    <property type="entry name" value="ATP_grasp_subdomain_1"/>
</dbReference>
<proteinExistence type="inferred from homology"/>
<evidence type="ECO:0000256" key="3">
    <source>
        <dbReference type="ARBA" id="ARBA00023316"/>
    </source>
</evidence>
<dbReference type="Gene3D" id="3.40.50.20">
    <property type="match status" value="1"/>
</dbReference>
<dbReference type="HAMAP" id="MF_00047">
    <property type="entry name" value="Dala_Dala_lig"/>
    <property type="match status" value="1"/>
</dbReference>
<dbReference type="InterPro" id="IPR016185">
    <property type="entry name" value="PreATP-grasp_dom_sf"/>
</dbReference>
<dbReference type="SUPFAM" id="SSF52440">
    <property type="entry name" value="PreATP-grasp domain"/>
    <property type="match status" value="1"/>
</dbReference>
<evidence type="ECO:0000313" key="5">
    <source>
        <dbReference type="EMBL" id="CAB4566724.1"/>
    </source>
</evidence>
<dbReference type="InterPro" id="IPR011095">
    <property type="entry name" value="Dala_Dala_lig_C"/>
</dbReference>
<dbReference type="PROSITE" id="PS50975">
    <property type="entry name" value="ATP_GRASP"/>
    <property type="match status" value="1"/>
</dbReference>
<organism evidence="5">
    <name type="scientific">freshwater metagenome</name>
    <dbReference type="NCBI Taxonomy" id="449393"/>
    <lineage>
        <taxon>unclassified sequences</taxon>
        <taxon>metagenomes</taxon>
        <taxon>ecological metagenomes</taxon>
    </lineage>
</organism>
<dbReference type="Gene3D" id="3.30.470.20">
    <property type="entry name" value="ATP-grasp fold, B domain"/>
    <property type="match status" value="1"/>
</dbReference>
<dbReference type="PANTHER" id="PTHR23132:SF23">
    <property type="entry name" value="D-ALANINE--D-ALANINE LIGASE B"/>
    <property type="match status" value="1"/>
</dbReference>
<dbReference type="Pfam" id="PF07478">
    <property type="entry name" value="Dala_Dala_lig_C"/>
    <property type="match status" value="1"/>
</dbReference>
<dbReference type="GO" id="GO:0005737">
    <property type="term" value="C:cytoplasm"/>
    <property type="evidence" value="ECO:0007669"/>
    <property type="project" value="InterPro"/>
</dbReference>
<dbReference type="GO" id="GO:0008716">
    <property type="term" value="F:D-alanine-D-alanine ligase activity"/>
    <property type="evidence" value="ECO:0007669"/>
    <property type="project" value="InterPro"/>
</dbReference>
<accession>A0A6J6DU37</accession>
<evidence type="ECO:0000256" key="2">
    <source>
        <dbReference type="ARBA" id="ARBA00022598"/>
    </source>
</evidence>
<dbReference type="AlphaFoldDB" id="A0A6J6DU37"/>
<reference evidence="5" key="1">
    <citation type="submission" date="2020-05" db="EMBL/GenBank/DDBJ databases">
        <authorList>
            <person name="Chiriac C."/>
            <person name="Salcher M."/>
            <person name="Ghai R."/>
            <person name="Kavagutti S V."/>
        </authorList>
    </citation>
    <scope>NUCLEOTIDE SEQUENCE</scope>
</reference>
<evidence type="ECO:0000259" key="4">
    <source>
        <dbReference type="PROSITE" id="PS50975"/>
    </source>
</evidence>
<dbReference type="Gene3D" id="3.30.1490.20">
    <property type="entry name" value="ATP-grasp fold, A domain"/>
    <property type="match status" value="1"/>
</dbReference>
<dbReference type="SUPFAM" id="SSF56059">
    <property type="entry name" value="Glutathione synthetase ATP-binding domain-like"/>
    <property type="match status" value="1"/>
</dbReference>
<dbReference type="InterPro" id="IPR005905">
    <property type="entry name" value="D_ala_D_ala"/>
</dbReference>
<dbReference type="PANTHER" id="PTHR23132">
    <property type="entry name" value="D-ALANINE--D-ALANINE LIGASE"/>
    <property type="match status" value="1"/>
</dbReference>
<dbReference type="GO" id="GO:0071555">
    <property type="term" value="P:cell wall organization"/>
    <property type="evidence" value="ECO:0007669"/>
    <property type="project" value="UniProtKB-KW"/>
</dbReference>
<protein>
    <submittedName>
        <fullName evidence="5">Unannotated protein</fullName>
    </submittedName>
</protein>
<dbReference type="InterPro" id="IPR011761">
    <property type="entry name" value="ATP-grasp"/>
</dbReference>
<feature type="domain" description="ATP-grasp" evidence="4">
    <location>
        <begin position="99"/>
        <end position="306"/>
    </location>
</feature>
<gene>
    <name evidence="5" type="ORF">UFOPK1726_00032</name>
</gene>
<evidence type="ECO:0000256" key="1">
    <source>
        <dbReference type="ARBA" id="ARBA00010871"/>
    </source>
</evidence>
<name>A0A6J6DU37_9ZZZZ</name>
<dbReference type="NCBIfam" id="TIGR01205">
    <property type="entry name" value="D_ala_D_alaTIGR"/>
    <property type="match status" value="1"/>
</dbReference>
<dbReference type="PIRSF" id="PIRSF039102">
    <property type="entry name" value="Ddl/VanB"/>
    <property type="match status" value="1"/>
</dbReference>
<dbReference type="NCBIfam" id="NF002378">
    <property type="entry name" value="PRK01372.1"/>
    <property type="match status" value="1"/>
</dbReference>
<dbReference type="GO" id="GO:0046872">
    <property type="term" value="F:metal ion binding"/>
    <property type="evidence" value="ECO:0007669"/>
    <property type="project" value="InterPro"/>
</dbReference>
<keyword evidence="3" id="KW-0961">Cell wall biogenesis/degradation</keyword>
<dbReference type="GO" id="GO:0005524">
    <property type="term" value="F:ATP binding"/>
    <property type="evidence" value="ECO:0007669"/>
    <property type="project" value="InterPro"/>
</dbReference>
<sequence>MKIAVLAGGLSAEREVSLRSGRRVAQALREKGQEVIEVDIDADLLPELRKINPDAVLPLVHGQVGEDGSLREVLDVAGYKTVGSPSAAARIAFEKPIANQVAAAAGVTVPKSIVLPQEAFKSLGATALLESAISSIGLPMVVKPSHGGSALGATVVKTKEELPGAMVTAFSYGSVVLMQPYITGTEIAVCVLEDKTGLTTLPIVEIVPDHDLYDYDCRYTAGMTEFFVPARINPDIAAQANEIATKMHKALGLKDISRTDLIVDATGNIWFLEVNINPGQTETSLFPQAIAAAGLDLGEVFLKLITNLDR</sequence>